<comment type="catalytic activity">
    <reaction evidence="9 10">
        <text>L-cysteinyl-[protein] + hexadecanoyl-CoA = S-hexadecanoyl-L-cysteinyl-[protein] + CoA</text>
        <dbReference type="Rhea" id="RHEA:36683"/>
        <dbReference type="Rhea" id="RHEA-COMP:10131"/>
        <dbReference type="Rhea" id="RHEA-COMP:11032"/>
        <dbReference type="ChEBI" id="CHEBI:29950"/>
        <dbReference type="ChEBI" id="CHEBI:57287"/>
        <dbReference type="ChEBI" id="CHEBI:57379"/>
        <dbReference type="ChEBI" id="CHEBI:74151"/>
        <dbReference type="EC" id="2.3.1.225"/>
    </reaction>
</comment>
<evidence type="ECO:0000256" key="3">
    <source>
        <dbReference type="ARBA" id="ARBA00022692"/>
    </source>
</evidence>
<feature type="compositionally biased region" description="Acidic residues" evidence="11">
    <location>
        <begin position="453"/>
        <end position="483"/>
    </location>
</feature>
<gene>
    <name evidence="13" type="primary">PFA4_2</name>
    <name evidence="13" type="ORF">BGZ70_010144</name>
</gene>
<dbReference type="InterPro" id="IPR001594">
    <property type="entry name" value="Palmitoyltrfase_DHHC"/>
</dbReference>
<feature type="compositionally biased region" description="Acidic residues" evidence="11">
    <location>
        <begin position="407"/>
        <end position="420"/>
    </location>
</feature>
<feature type="transmembrane region" description="Helical" evidence="10">
    <location>
        <begin position="178"/>
        <end position="204"/>
    </location>
</feature>
<dbReference type="GO" id="GO:0019706">
    <property type="term" value="F:protein-cysteine S-palmitoyltransferase activity"/>
    <property type="evidence" value="ECO:0007669"/>
    <property type="project" value="UniProtKB-EC"/>
</dbReference>
<keyword evidence="14" id="KW-1185">Reference proteome</keyword>
<comment type="subcellular location">
    <subcellularLocation>
        <location evidence="1">Membrane</location>
        <topology evidence="1">Multi-pass membrane protein</topology>
    </subcellularLocation>
</comment>
<dbReference type="PANTHER" id="PTHR12246">
    <property type="entry name" value="PALMITOYLTRANSFERASE ZDHHC16"/>
    <property type="match status" value="1"/>
</dbReference>
<feature type="non-terminal residue" evidence="13">
    <location>
        <position position="619"/>
    </location>
</feature>
<dbReference type="InterPro" id="IPR039859">
    <property type="entry name" value="PFA4/ZDH16/20/ERF2-like"/>
</dbReference>
<keyword evidence="6" id="KW-0564">Palmitate</keyword>
<evidence type="ECO:0000256" key="4">
    <source>
        <dbReference type="ARBA" id="ARBA00022989"/>
    </source>
</evidence>
<proteinExistence type="inferred from homology"/>
<dbReference type="EMBL" id="JAAAHY010000889">
    <property type="protein sequence ID" value="KAF9955687.1"/>
    <property type="molecule type" value="Genomic_DNA"/>
</dbReference>
<evidence type="ECO:0000256" key="1">
    <source>
        <dbReference type="ARBA" id="ARBA00004141"/>
    </source>
</evidence>
<feature type="compositionally biased region" description="Basic and acidic residues" evidence="11">
    <location>
        <begin position="287"/>
        <end position="296"/>
    </location>
</feature>
<feature type="region of interest" description="Disordered" evidence="11">
    <location>
        <begin position="1"/>
        <end position="67"/>
    </location>
</feature>
<feature type="compositionally biased region" description="Acidic residues" evidence="11">
    <location>
        <begin position="504"/>
        <end position="531"/>
    </location>
</feature>
<keyword evidence="7" id="KW-0449">Lipoprotein</keyword>
<feature type="region of interest" description="Disordered" evidence="11">
    <location>
        <begin position="267"/>
        <end position="370"/>
    </location>
</feature>
<organism evidence="13 14">
    <name type="scientific">Mortierella alpina</name>
    <name type="common">Oleaginous fungus</name>
    <name type="synonym">Mortierella renispora</name>
    <dbReference type="NCBI Taxonomy" id="64518"/>
    <lineage>
        <taxon>Eukaryota</taxon>
        <taxon>Fungi</taxon>
        <taxon>Fungi incertae sedis</taxon>
        <taxon>Mucoromycota</taxon>
        <taxon>Mortierellomycotina</taxon>
        <taxon>Mortierellomycetes</taxon>
        <taxon>Mortierellales</taxon>
        <taxon>Mortierellaceae</taxon>
        <taxon>Mortierella</taxon>
    </lineage>
</organism>
<evidence type="ECO:0000256" key="6">
    <source>
        <dbReference type="ARBA" id="ARBA00023139"/>
    </source>
</evidence>
<comment type="similarity">
    <text evidence="10">Belongs to the DHHC palmitoyltransferase family.</text>
</comment>
<comment type="caution">
    <text evidence="13">The sequence shown here is derived from an EMBL/GenBank/DDBJ whole genome shotgun (WGS) entry which is preliminary data.</text>
</comment>
<feature type="compositionally biased region" description="Polar residues" evidence="11">
    <location>
        <begin position="1"/>
        <end position="14"/>
    </location>
</feature>
<accession>A0A9P6J0F2</accession>
<evidence type="ECO:0000256" key="10">
    <source>
        <dbReference type="RuleBase" id="RU079119"/>
    </source>
</evidence>
<sequence>PTPSTYQNQASGNWRKQLLTGESESKETTTDRKGYSTATDLQERATSASSDLKDRSKPHTALTETSSAAVHSPLVKNGDKKIKKKPVPRYCWTCEAFKPPRSHHCRICKKCILKMDHHCPWVNNCVGYYNYGHFIRFVTWVTLTTSFCLALLIWRIVDAIQNDVYYMYRHDGPTKLQVIFMAVNIVVDGGVLLAVGILCIYHLWCMASNTSTIEVWEQEKVAAMVKKGKLPRTKFPYDVGCFRNYRQVLGPSIWFWFWPQKMTGSGTEFDVTDDKDAPLLWPPREYQTSKRQDRTVVSEYTSSSIHYREMHQQRLRPRSRNHSASGHVPPTGDPYSNGRGSGGQGRVSRRRRQQPQQQQPEFPTHIRRGSEGWIVQDLSVEQRAELYDRQVQYQRENEQVRDRHDDDPQDEEGEEEEDYQEGLSDIERDVYGRLPGGMQGNDYHSYDRRVESESSEEDDDIPYDVASDEYDDDGYGDYDDGYDDHDGFEGGDDDFDEQNPYLGYEDEEDEGDDEEDGEEDSEGEDEDMEDEVALHGRDRHKIGRFFDSIGPDGADEDGGRDQEDEWDEGEGIEVGCRPPNLTHRTSSSNGLRYDPGKKTFYTMLVEREEALKKQKAMNK</sequence>
<dbReference type="Proteomes" id="UP000738359">
    <property type="component" value="Unassembled WGS sequence"/>
</dbReference>
<dbReference type="PROSITE" id="PS50216">
    <property type="entry name" value="DHHC"/>
    <property type="match status" value="1"/>
</dbReference>
<feature type="transmembrane region" description="Helical" evidence="10">
    <location>
        <begin position="137"/>
        <end position="157"/>
    </location>
</feature>
<dbReference type="OrthoDB" id="331948at2759"/>
<evidence type="ECO:0000259" key="12">
    <source>
        <dbReference type="Pfam" id="PF01529"/>
    </source>
</evidence>
<keyword evidence="2 10" id="KW-0808">Transferase</keyword>
<keyword evidence="8 10" id="KW-0012">Acyltransferase</keyword>
<evidence type="ECO:0000313" key="13">
    <source>
        <dbReference type="EMBL" id="KAF9955687.1"/>
    </source>
</evidence>
<evidence type="ECO:0000256" key="5">
    <source>
        <dbReference type="ARBA" id="ARBA00023136"/>
    </source>
</evidence>
<reference evidence="13" key="1">
    <citation type="journal article" date="2020" name="Fungal Divers.">
        <title>Resolving the Mortierellaceae phylogeny through synthesis of multi-gene phylogenetics and phylogenomics.</title>
        <authorList>
            <person name="Vandepol N."/>
            <person name="Liber J."/>
            <person name="Desiro A."/>
            <person name="Na H."/>
            <person name="Kennedy M."/>
            <person name="Barry K."/>
            <person name="Grigoriev I.V."/>
            <person name="Miller A.N."/>
            <person name="O'Donnell K."/>
            <person name="Stajich J.E."/>
            <person name="Bonito G."/>
        </authorList>
    </citation>
    <scope>NUCLEOTIDE SEQUENCE</scope>
    <source>
        <strain evidence="13">CK1249</strain>
    </source>
</reference>
<evidence type="ECO:0000313" key="14">
    <source>
        <dbReference type="Proteomes" id="UP000738359"/>
    </source>
</evidence>
<dbReference type="AlphaFoldDB" id="A0A9P6J0F2"/>
<feature type="domain" description="Palmitoyltransferase DHHC" evidence="12">
    <location>
        <begin position="88"/>
        <end position="218"/>
    </location>
</feature>
<evidence type="ECO:0000256" key="9">
    <source>
        <dbReference type="ARBA" id="ARBA00048048"/>
    </source>
</evidence>
<evidence type="ECO:0000256" key="8">
    <source>
        <dbReference type="ARBA" id="ARBA00023315"/>
    </source>
</evidence>
<keyword evidence="5 10" id="KW-0472">Membrane</keyword>
<dbReference type="EC" id="2.3.1.225" evidence="10"/>
<protein>
    <recommendedName>
        <fullName evidence="10">Palmitoyltransferase</fullName>
        <ecNumber evidence="10">2.3.1.225</ecNumber>
    </recommendedName>
</protein>
<feature type="compositionally biased region" description="Acidic residues" evidence="11">
    <location>
        <begin position="553"/>
        <end position="571"/>
    </location>
</feature>
<dbReference type="GO" id="GO:0016020">
    <property type="term" value="C:membrane"/>
    <property type="evidence" value="ECO:0007669"/>
    <property type="project" value="UniProtKB-SubCell"/>
</dbReference>
<feature type="compositionally biased region" description="Polar residues" evidence="11">
    <location>
        <begin position="36"/>
        <end position="50"/>
    </location>
</feature>
<feature type="region of interest" description="Disordered" evidence="11">
    <location>
        <begin position="391"/>
        <end position="596"/>
    </location>
</feature>
<feature type="compositionally biased region" description="Basic and acidic residues" evidence="11">
    <location>
        <begin position="395"/>
        <end position="406"/>
    </location>
</feature>
<evidence type="ECO:0000256" key="11">
    <source>
        <dbReference type="SAM" id="MobiDB-lite"/>
    </source>
</evidence>
<name>A0A9P6J0F2_MORAP</name>
<feature type="compositionally biased region" description="Basic and acidic residues" evidence="11">
    <location>
        <begin position="23"/>
        <end position="34"/>
    </location>
</feature>
<dbReference type="Pfam" id="PF01529">
    <property type="entry name" value="DHHC"/>
    <property type="match status" value="1"/>
</dbReference>
<comment type="domain">
    <text evidence="10">The DHHC domain is required for palmitoyltransferase activity.</text>
</comment>
<evidence type="ECO:0000256" key="7">
    <source>
        <dbReference type="ARBA" id="ARBA00023288"/>
    </source>
</evidence>
<evidence type="ECO:0000256" key="2">
    <source>
        <dbReference type="ARBA" id="ARBA00022679"/>
    </source>
</evidence>
<keyword evidence="4 10" id="KW-1133">Transmembrane helix</keyword>
<keyword evidence="3 10" id="KW-0812">Transmembrane</keyword>